<dbReference type="InterPro" id="IPR036249">
    <property type="entry name" value="Thioredoxin-like_sf"/>
</dbReference>
<gene>
    <name evidence="2" type="ORF">RKE40_03040</name>
</gene>
<name>A0ABU3S228_9HYPH</name>
<dbReference type="SUPFAM" id="SSF47616">
    <property type="entry name" value="GST C-terminal domain-like"/>
    <property type="match status" value="1"/>
</dbReference>
<sequence>MLTLRSSPASPFGRKVKISMIELGLTDKIEIVVADTTNPADPLRRQNPLGKIPTLVLEDGSSLFDSRVIVDYLDHLAGGWRIIPAGAERFAQLRLQALADGICDAALLQVYEVRFRTAEMRHAGWVENQQGKIDRALATLEAEPPAFADRPRIGEIALACALGYLDLRHEGKWRAAHPRLVAWLDAFAAKVPAFEATRFKG</sequence>
<proteinExistence type="predicted"/>
<protein>
    <submittedName>
        <fullName evidence="2">Glutathione S-transferase</fullName>
    </submittedName>
</protein>
<dbReference type="PANTHER" id="PTHR43968">
    <property type="match status" value="1"/>
</dbReference>
<dbReference type="PANTHER" id="PTHR43968:SF6">
    <property type="entry name" value="GLUTATHIONE S-TRANSFERASE OMEGA"/>
    <property type="match status" value="1"/>
</dbReference>
<dbReference type="Proteomes" id="UP001254257">
    <property type="component" value="Unassembled WGS sequence"/>
</dbReference>
<dbReference type="Gene3D" id="3.40.30.10">
    <property type="entry name" value="Glutaredoxin"/>
    <property type="match status" value="1"/>
</dbReference>
<dbReference type="RefSeq" id="WP_316016770.1">
    <property type="nucleotide sequence ID" value="NZ_JAWDID010000003.1"/>
</dbReference>
<reference evidence="2 3" key="1">
    <citation type="submission" date="2023-09" db="EMBL/GenBank/DDBJ databases">
        <title>Whole genome shotgun sequencing (WGS) of Bosea sp. ZW T0_25, isolated from stored onions (Allium cepa).</title>
        <authorList>
            <person name="Stoll D.A."/>
            <person name="Huch M."/>
        </authorList>
    </citation>
    <scope>NUCLEOTIDE SEQUENCE [LARGE SCALE GENOMIC DNA]</scope>
    <source>
        <strain evidence="2 3">ZW T0_25</strain>
    </source>
</reference>
<dbReference type="EMBL" id="JAWDID010000003">
    <property type="protein sequence ID" value="MDU0338834.1"/>
    <property type="molecule type" value="Genomic_DNA"/>
</dbReference>
<dbReference type="Gene3D" id="1.20.1050.10">
    <property type="match status" value="1"/>
</dbReference>
<dbReference type="InterPro" id="IPR050983">
    <property type="entry name" value="GST_Omega/HSP26"/>
</dbReference>
<dbReference type="SUPFAM" id="SSF52833">
    <property type="entry name" value="Thioredoxin-like"/>
    <property type="match status" value="1"/>
</dbReference>
<organism evidence="2 3">
    <name type="scientific">Bosea rubneri</name>
    <dbReference type="NCBI Taxonomy" id="3075434"/>
    <lineage>
        <taxon>Bacteria</taxon>
        <taxon>Pseudomonadati</taxon>
        <taxon>Pseudomonadota</taxon>
        <taxon>Alphaproteobacteria</taxon>
        <taxon>Hyphomicrobiales</taxon>
        <taxon>Boseaceae</taxon>
        <taxon>Bosea</taxon>
    </lineage>
</organism>
<dbReference type="CDD" id="cd03049">
    <property type="entry name" value="GST_N_3"/>
    <property type="match status" value="1"/>
</dbReference>
<dbReference type="PROSITE" id="PS50404">
    <property type="entry name" value="GST_NTER"/>
    <property type="match status" value="1"/>
</dbReference>
<keyword evidence="3" id="KW-1185">Reference proteome</keyword>
<dbReference type="InterPro" id="IPR004045">
    <property type="entry name" value="Glutathione_S-Trfase_N"/>
</dbReference>
<dbReference type="Pfam" id="PF13410">
    <property type="entry name" value="GST_C_2"/>
    <property type="match status" value="1"/>
</dbReference>
<evidence type="ECO:0000313" key="2">
    <source>
        <dbReference type="EMBL" id="MDU0338834.1"/>
    </source>
</evidence>
<feature type="domain" description="GST N-terminal" evidence="1">
    <location>
        <begin position="1"/>
        <end position="81"/>
    </location>
</feature>
<accession>A0ABU3S228</accession>
<dbReference type="InterPro" id="IPR036282">
    <property type="entry name" value="Glutathione-S-Trfase_C_sf"/>
</dbReference>
<evidence type="ECO:0000259" key="1">
    <source>
        <dbReference type="PROSITE" id="PS50404"/>
    </source>
</evidence>
<dbReference type="Pfam" id="PF13417">
    <property type="entry name" value="GST_N_3"/>
    <property type="match status" value="1"/>
</dbReference>
<comment type="caution">
    <text evidence="2">The sequence shown here is derived from an EMBL/GenBank/DDBJ whole genome shotgun (WGS) entry which is preliminary data.</text>
</comment>
<evidence type="ECO:0000313" key="3">
    <source>
        <dbReference type="Proteomes" id="UP001254257"/>
    </source>
</evidence>
<dbReference type="CDD" id="cd03205">
    <property type="entry name" value="GST_C_6"/>
    <property type="match status" value="1"/>
</dbReference>